<feature type="region of interest" description="Disordered" evidence="1">
    <location>
        <begin position="3229"/>
        <end position="3254"/>
    </location>
</feature>
<feature type="compositionally biased region" description="Low complexity" evidence="1">
    <location>
        <begin position="3302"/>
        <end position="3353"/>
    </location>
</feature>
<feature type="compositionally biased region" description="Polar residues" evidence="1">
    <location>
        <begin position="2612"/>
        <end position="2634"/>
    </location>
</feature>
<feature type="region of interest" description="Disordered" evidence="1">
    <location>
        <begin position="3273"/>
        <end position="3356"/>
    </location>
</feature>
<dbReference type="WBParaSite" id="TREG1_65450.2">
    <property type="protein sequence ID" value="TREG1_65450.2"/>
    <property type="gene ID" value="TREG1_65450"/>
</dbReference>
<dbReference type="Proteomes" id="UP000050795">
    <property type="component" value="Unassembled WGS sequence"/>
</dbReference>
<feature type="region of interest" description="Disordered" evidence="1">
    <location>
        <begin position="373"/>
        <end position="417"/>
    </location>
</feature>
<feature type="compositionally biased region" description="Gly residues" evidence="1">
    <location>
        <begin position="1935"/>
        <end position="1964"/>
    </location>
</feature>
<feature type="compositionally biased region" description="Polar residues" evidence="1">
    <location>
        <begin position="385"/>
        <end position="406"/>
    </location>
</feature>
<feature type="compositionally biased region" description="Gly residues" evidence="1">
    <location>
        <begin position="2164"/>
        <end position="2187"/>
    </location>
</feature>
<feature type="compositionally biased region" description="Low complexity" evidence="1">
    <location>
        <begin position="2422"/>
        <end position="2435"/>
    </location>
</feature>
<feature type="region of interest" description="Disordered" evidence="1">
    <location>
        <begin position="1374"/>
        <end position="1402"/>
    </location>
</feature>
<keyword evidence="2" id="KW-1185">Reference proteome</keyword>
<feature type="compositionally biased region" description="Polar residues" evidence="1">
    <location>
        <begin position="3287"/>
        <end position="3301"/>
    </location>
</feature>
<feature type="compositionally biased region" description="Basic and acidic residues" evidence="1">
    <location>
        <begin position="2550"/>
        <end position="2559"/>
    </location>
</feature>
<feature type="region of interest" description="Disordered" evidence="1">
    <location>
        <begin position="2281"/>
        <end position="2350"/>
    </location>
</feature>
<accession>A0AA85JY57</accession>
<reference evidence="3" key="2">
    <citation type="submission" date="2023-11" db="UniProtKB">
        <authorList>
            <consortium name="WormBaseParasite"/>
        </authorList>
    </citation>
    <scope>IDENTIFICATION</scope>
</reference>
<feature type="compositionally biased region" description="Polar residues" evidence="1">
    <location>
        <begin position="1832"/>
        <end position="1841"/>
    </location>
</feature>
<feature type="region of interest" description="Disordered" evidence="1">
    <location>
        <begin position="2135"/>
        <end position="2194"/>
    </location>
</feature>
<feature type="compositionally biased region" description="Basic and acidic residues" evidence="1">
    <location>
        <begin position="407"/>
        <end position="416"/>
    </location>
</feature>
<feature type="compositionally biased region" description="Low complexity" evidence="1">
    <location>
        <begin position="2560"/>
        <end position="2582"/>
    </location>
</feature>
<dbReference type="PANTHER" id="PTHR21696:SF2">
    <property type="entry name" value="PROTEIN UNC-79 HOMOLOG"/>
    <property type="match status" value="1"/>
</dbReference>
<feature type="compositionally biased region" description="Polar residues" evidence="1">
    <location>
        <begin position="3229"/>
        <end position="3252"/>
    </location>
</feature>
<sequence length="3751" mass="409015">MSNIKAQTYSTKLKALNEACFKLVNNASNLPSSNDITSLLKFFQNTLYNILKDISVLSPERFANRDNDLEWRAKYLPQLDYGTLYLCVLTISEHIQKLTNQSAVCEHLLRTVQSLIFCLDYDCLEGVPLAITWMLLYFPANIHSGVIDLLCSVAIPLIYNITDDQESYAVDCIPSILTLVFQHVEKVEYHVWVLESFMSRKKDLYKDLLMIIAYGPTEARLPAVCLFFHYWPENYPTAFYGNQVLQPVHYTWESWKPITCYRNDCPNKTGKALAMKMTVNPKISIQQSGKPPPLYVCLDCADALNRLDFDQLVDILLPTKQISLTCESKTCRSKNNSASVTCWSSGCTYLTGNRAIRLCELCHTIRHIYSDASQSSEGRNKETVDTSLMQSTPDVPTSEDNNATDNDNSRNKDHSTSHIYQSSLPDVWDMSIDSQPCMIQSIISLTLETMPRWRQVLLGGVENGDEVTNRAVTGLTCPGPSAPGGPTSSNEMVMLGLSSGTIISSNLSGNPMANTTTVTVGGGVVAQTSFSDFGTAQMTGFTTRNQTGAGVTSSGGIAGVANGYGHNSGAETGAITLLGRYRDEDHKVLAVYGAFLVGEKCRPRERINLELLTRITAGIFNWFLDTIYTAEASITFDGRGNLRQRYELGDLLERIKSEYILKWIQEVQRLHPEAVFAVLLPHPLKYARVGSCWDAISDHLSRVKHGLSRIGSLIPYDIITFETWDFVMPYWLESIRTEVSRMDYPELEILLKKIFDATAGPFPFLPQKVYHFASERFFNTPVSVQDQALSWLEILTIVEVPIPMKELLTMFAAGVASLYLELLLPSSEEYDDEDDNDNVDYTDSEAEDDSLGQNTVSEADWLNEHGILSEKTLHDEDDDIGGEDHLHDGNESDVFSEEFSHSRGDDYYEYLDRNPVSTGNQFLVDENDYTEGDEDPTLDETKSLLSSIIEDKNTSKPFTSINLRKTSKQNRSKRIPPTESSSRPTTSLSVTHEDNSDKCDQSTDSKGDESTQNKLNQRKLTVEKEVKQSNESETPIIHDLPSQQQTKKQISNSPYRMTACLTHMLNIAYRQLKILDPIGHSGYTQETPNLLLWLLGDMLELYWGNVAETADQTTSPGLRNLYCIGMETCILPKYNNRLTNDAKLPVTSVPISSNNINNTGDNNNLPGVNKETDEMPSECIDCLDMLTWFNYARLICQHLAPIRPTPKVTVDFTLDSLANATNFPEYTEWGDFNSTGILENKTSSVTLDNAQKCPALPSSEDLCSVPPVLRLVYLLTRFLKDGTRRCTDHEDIIAESDNFFQSTRSTSLKPSVLDEQSIASSSLSSSSIDQANVELKVFRDPVVLQCILECLAYLCHIGDALRQVIMKAEREEQKLSTASSSSSTSATSTNPTSTMTTGAINTGGMLNTGGSTALGAQTAIGISSLVGLAGNKLPGQSISQDLLIKGQSIQATKTLTSRNCTATPKAQKNFVYYLIHSHLIPSLWSLLKSELSHLASWTVPLILHCLSFPGGFNILWKLIERDFSHHDWRIRFDAIEKVSVLLRELDYYILAGGFSGSAGNKLTHLLSGGSMASSGAVNLFCRLTGVTHIGRTKFNAGRKNVPSGHLVRQHGGTNTEPTSKMNTNTSNNRNPLIQSAIAHAFCCLIGSLDDPNSMIAQYTAIQLASLHSISLACAIQCLEFQFDTVIADRCLILQRMHQLSCSLPNKQIFTWDFFVNRFGLLAIQAQLGNTPNQVDIDSVTDLNGSHRTGEHFQNQFERAAFAINKSTGLKSISLNSRAYSLRFSAHTVGCFTQAQQSQTQSNMHQQLLLSNSTSSTQLQTEGKDGSQKRKQSVSQPGSSDSHYTDSIAPEGIQRSQFKFGHGARRSRPSISSVCGLLTGGLQAGEFLDSNNKFLSSIQQALDLDGSERDTLHQWVRLLLKFMSTVQLDIKLDEGGTSGSSGGGSGGGGDGGVGSGIGGSSGSGGRHNMANKSRDELKDRKALSKAQRHLAFLLGYTDGSFDIPPHKMRNSTVFHAFLAHVAGVLDRNFSMGCCILHQTLVVLQFCASPQRYATDTQPPTFTLKLLEPQVRLHWLQTLLVILYKYEYNAPGGNLPGNMNICTGTSYSSSALGSHIPSTSVSNVAGGGGAFTSSTVRMRKRSSESEGLVQMDAGTGNLSSSMSAAGGSGSKPVPGGGSVTGSGGGGGVGNNVVNVPSSHQFTPSNLLGSGGGATNIFSPSSSGINCGTRGMIEYLIQIVLNTLDSHVHVCRDRPNDDLVAPFNSQLRIREASNVSTDFNTIVETETPPATPVKEEHDDDDDTVVMPGVTINLLPSSTESNEKSHSNSTTGMENDADNLGSTQPDLDDSPGEIRVKKISYEKVSIYGKSGDEQDTAEDKAINDDSNNNNNTRGRRRNISKNEINKRKSFDLNLSSGLTHKNSGYKKMTTSKSTSSISKHLQQQHPQGQHSSNNSLVSLKSKIDEDRNEVKQLGIINDPCTVTRDEQSIVTFSNSSVLMPLLSDTTESSSVQDKTEAMITQTSESQAKGGSNECKSPKKVTLRFPKRGSGSNLQDEKKLKSLKSDSPSHIQSTPLLDSLSDSVSPLNKSKRSNNQQTKFTIPTTSTLSHPLDTSGEDSVSQSKLYSSSDIPPSNSLTVNRSQSVAEGLYLSDNVKLDRKHENIKKNSYTPSPITQNTTYTSVHNHMPSTNTNTLPSLTTAAMTVALTTERCPWCHCILEHYDENTLGLGILCLSTFVHREPSLAAPYLRDMLLTTARLASAYFYSWQPELSHVISPGNVSSIARQFLRCTMYNLAPNGLFTQLFQTHIPDENFFKAIIAVLVDFEDHMSFFQPINLLLESLNKQKSINVDTLPVLLENLANYLENLPNLTDDAKMNHFIASGWTDIIGPLDLFMRKLPTVTPIPNNLATTVRIMTCVLRSPIASNFKTLPDTFSNLLRVIVENVHFRLTSVIELCSLSNRVLKDRTKAQLTRTLVDIFHQSIKFRACIPDENLIKLLQFVLMDAGGTIEPNQVVEGITTLFNPQTYHLFPTGAAELMKPHLPDCLAFISDIHTMHKVKQSQKSAVQLNSIGCGLGSSSAMTGSGVCGGGNNDSNTLGNSGAASGGTGTGLFGGTFNPSGASNSGPGATGTSSGVGLGAGIPSLHEDVLGAHLKSGLAQYVSLELSRSNSGGDQDVLPLLAPGLLSDIKTIRTNKTAAPGLPSRSKTSTNVIGSNVATAGTSGKNVSLLTESGHITSSEHTTTQVKTSKTSGLITKQSDAHPDPAIIIITQPDAVTPTICKSSDTDHPRLTASASASSGKGLDSSTPKLLAPSLSNPPLGSSSDQISSSTASACTLNSTSPNSISPTTSTTPIVPSPNLTSPRQPTYAHVMLAPPLLHTSHAEAPILQYLPWLKSTPPSSQLGPKDFLIMVERVRTLSWLLLGATMNMALTREATGLSCRPIPFSLVVSVADLVKALLSGFPDQQKQSVTVMSSLYHVFLLCQVWTIYCETVASLSPVNSNQHKAAMATAFDFWIRIMPTVLRILSISEDFVIVSGRLLTVIEELIECQSSLVSKLFTLWIPLLHGRHRQLPGNMLKRLQKCIEWEPPEPYNRLLLLLSIPDPLINNRFLSGTTMGHYDNASSTNIIGTGSTTFPSSSNEKALIHPTNSSLPGWTESSLLACQCNSLMGCNLISKSLKECLTEGVNLTGNAQCIGHALAPSAPYANDGTSDGIGLEAGAMGSDLLTSRLVAWLKKHIFVLGRNEDQHSTATHIFVH</sequence>
<feature type="region of interest" description="Disordered" evidence="1">
    <location>
        <begin position="829"/>
        <end position="853"/>
    </location>
</feature>
<evidence type="ECO:0000256" key="1">
    <source>
        <dbReference type="SAM" id="MobiDB-lite"/>
    </source>
</evidence>
<feature type="compositionally biased region" description="Polar residues" evidence="1">
    <location>
        <begin position="2588"/>
        <end position="2604"/>
    </location>
</feature>
<feature type="compositionally biased region" description="Basic residues" evidence="1">
    <location>
        <begin position="965"/>
        <end position="974"/>
    </location>
</feature>
<feature type="compositionally biased region" description="Polar residues" evidence="1">
    <location>
        <begin position="2500"/>
        <end position="2525"/>
    </location>
</feature>
<feature type="compositionally biased region" description="Low complexity" evidence="1">
    <location>
        <begin position="1376"/>
        <end position="1397"/>
    </location>
</feature>
<feature type="compositionally biased region" description="Low complexity" evidence="1">
    <location>
        <begin position="977"/>
        <end position="989"/>
    </location>
</feature>
<dbReference type="InterPro" id="IPR024855">
    <property type="entry name" value="UNC79"/>
</dbReference>
<feature type="compositionally biased region" description="Polar residues" evidence="1">
    <location>
        <begin position="2408"/>
        <end position="2418"/>
    </location>
</feature>
<feature type="region of interest" description="Disordered" evidence="1">
    <location>
        <begin position="1812"/>
        <end position="1847"/>
    </location>
</feature>
<feature type="compositionally biased region" description="Acidic residues" evidence="1">
    <location>
        <begin position="829"/>
        <end position="850"/>
    </location>
</feature>
<evidence type="ECO:0000313" key="2">
    <source>
        <dbReference type="Proteomes" id="UP000050795"/>
    </source>
</evidence>
<dbReference type="PANTHER" id="PTHR21696">
    <property type="entry name" value="PROTEIN UNC-79 HOMOLOG"/>
    <property type="match status" value="1"/>
</dbReference>
<proteinExistence type="predicted"/>
<feature type="compositionally biased region" description="Basic and acidic residues" evidence="1">
    <location>
        <begin position="991"/>
        <end position="1011"/>
    </location>
</feature>
<evidence type="ECO:0000313" key="3">
    <source>
        <dbReference type="WBParaSite" id="TREG1_65450.2"/>
    </source>
</evidence>
<protein>
    <submittedName>
        <fullName evidence="3">Uncharacterized protein</fullName>
    </submittedName>
</protein>
<feature type="region of interest" description="Disordered" evidence="1">
    <location>
        <begin position="1933"/>
        <end position="1977"/>
    </location>
</feature>
<reference evidence="2" key="1">
    <citation type="submission" date="2022-06" db="EMBL/GenBank/DDBJ databases">
        <authorList>
            <person name="Berger JAMES D."/>
            <person name="Berger JAMES D."/>
        </authorList>
    </citation>
    <scope>NUCLEOTIDE SEQUENCE [LARGE SCALE GENOMIC DNA]</scope>
</reference>
<feature type="compositionally biased region" description="Polar residues" evidence="1">
    <location>
        <begin position="2436"/>
        <end position="2446"/>
    </location>
</feature>
<name>A0AA85JY57_TRIRE</name>
<feature type="compositionally biased region" description="Basic and acidic residues" evidence="1">
    <location>
        <begin position="1020"/>
        <end position="1030"/>
    </location>
</feature>
<feature type="region of interest" description="Disordered" evidence="1">
    <location>
        <begin position="2366"/>
        <end position="2451"/>
    </location>
</feature>
<feature type="region of interest" description="Disordered" evidence="1">
    <location>
        <begin position="2500"/>
        <end position="2634"/>
    </location>
</feature>
<dbReference type="Pfam" id="PF14776">
    <property type="entry name" value="UNC-79"/>
    <property type="match status" value="2"/>
</dbReference>
<feature type="compositionally biased region" description="Basic residues" evidence="1">
    <location>
        <begin position="2533"/>
        <end position="2542"/>
    </location>
</feature>
<feature type="region of interest" description="Disordered" evidence="1">
    <location>
        <begin position="956"/>
        <end position="1051"/>
    </location>
</feature>
<feature type="compositionally biased region" description="Polar residues" evidence="1">
    <location>
        <begin position="1041"/>
        <end position="1051"/>
    </location>
</feature>
<organism evidence="2 3">
    <name type="scientific">Trichobilharzia regenti</name>
    <name type="common">Nasal bird schistosome</name>
    <dbReference type="NCBI Taxonomy" id="157069"/>
    <lineage>
        <taxon>Eukaryota</taxon>
        <taxon>Metazoa</taxon>
        <taxon>Spiralia</taxon>
        <taxon>Lophotrochozoa</taxon>
        <taxon>Platyhelminthes</taxon>
        <taxon>Trematoda</taxon>
        <taxon>Digenea</taxon>
        <taxon>Strigeidida</taxon>
        <taxon>Schistosomatoidea</taxon>
        <taxon>Schistosomatidae</taxon>
        <taxon>Trichobilharzia</taxon>
    </lineage>
</organism>